<dbReference type="Proteomes" id="UP000242754">
    <property type="component" value="Unassembled WGS sequence"/>
</dbReference>
<dbReference type="STRING" id="140314.SAMN04488076_10447"/>
<keyword evidence="2" id="KW-0255">Endonuclease</keyword>
<reference evidence="2 3" key="1">
    <citation type="submission" date="2016-02" db="EMBL/GenBank/DDBJ databases">
        <authorList>
            <person name="Wen L."/>
            <person name="He K."/>
            <person name="Yang H."/>
        </authorList>
    </citation>
    <scope>NUCLEOTIDE SEQUENCE [LARGE SCALE GENOMIC DNA]</scope>
    <source>
        <strain evidence="2">Trichococcus palustris</strain>
    </source>
</reference>
<protein>
    <submittedName>
        <fullName evidence="2">Uv-endonuclease uvde</fullName>
    </submittedName>
</protein>
<accession>A0A143YSE8</accession>
<dbReference type="AlphaFoldDB" id="A0A143YSE8"/>
<dbReference type="EMBL" id="FJNE01000006">
    <property type="protein sequence ID" value="CZQ96461.1"/>
    <property type="molecule type" value="Genomic_DNA"/>
</dbReference>
<feature type="region of interest" description="Disordered" evidence="1">
    <location>
        <begin position="31"/>
        <end position="50"/>
    </location>
</feature>
<keyword evidence="2" id="KW-0378">Hydrolase</keyword>
<proteinExistence type="predicted"/>
<gene>
    <name evidence="2" type="ORF">Tpal_2010</name>
</gene>
<evidence type="ECO:0000313" key="2">
    <source>
        <dbReference type="EMBL" id="CZQ96461.1"/>
    </source>
</evidence>
<dbReference type="Gene3D" id="3.20.20.150">
    <property type="entry name" value="Divalent-metal-dependent TIM barrel enzymes"/>
    <property type="match status" value="1"/>
</dbReference>
<sequence length="174" mass="20193">MSTASTATRRPPAEGTDNYWIREAGKTWKEEDGKQKIHYSQPAPGKRPGAHTDTIVLDTFLAFYEKLEDKQIDIMLEVKDKNLSAVKCVNATLPEKRLSLLEKEWGRYKYTILEKAAADYQSIRTLLKDKSAYPVTEFYRLIEDALATVKRQLLKLAEKYEEVYLLQSLYFYLD</sequence>
<organism evidence="2 3">
    <name type="scientific">Trichococcus palustris</name>
    <dbReference type="NCBI Taxonomy" id="140314"/>
    <lineage>
        <taxon>Bacteria</taxon>
        <taxon>Bacillati</taxon>
        <taxon>Bacillota</taxon>
        <taxon>Bacilli</taxon>
        <taxon>Lactobacillales</taxon>
        <taxon>Carnobacteriaceae</taxon>
        <taxon>Trichococcus</taxon>
    </lineage>
</organism>
<keyword evidence="2" id="KW-0540">Nuclease</keyword>
<dbReference type="GO" id="GO:0004519">
    <property type="term" value="F:endonuclease activity"/>
    <property type="evidence" value="ECO:0007669"/>
    <property type="project" value="UniProtKB-KW"/>
</dbReference>
<name>A0A143YSE8_9LACT</name>
<evidence type="ECO:0000313" key="3">
    <source>
        <dbReference type="Proteomes" id="UP000242754"/>
    </source>
</evidence>
<evidence type="ECO:0000256" key="1">
    <source>
        <dbReference type="SAM" id="MobiDB-lite"/>
    </source>
</evidence>
<keyword evidence="3" id="KW-1185">Reference proteome</keyword>